<dbReference type="InterPro" id="IPR023214">
    <property type="entry name" value="HAD_sf"/>
</dbReference>
<proteinExistence type="predicted"/>
<evidence type="ECO:0000313" key="1">
    <source>
        <dbReference type="EMBL" id="PTB19684.1"/>
    </source>
</evidence>
<dbReference type="SUPFAM" id="SSF56784">
    <property type="entry name" value="HAD-like"/>
    <property type="match status" value="1"/>
</dbReference>
<dbReference type="InterPro" id="IPR006385">
    <property type="entry name" value="HAD_hydro_SerB1"/>
</dbReference>
<sequence>MHGDIFSTRGRLWAGPHDCDLVLLGQRTHVEGAAERAGRQFELFLCRYATGVARPYEEYALIKRAYCASETLSGHAQIVAAFDFDGTITTSDSLRDFVRNTVGNARLVSGIIRAAPWLVGRLIGTCDRGSAKAHFLSATLGGMTRHSLETAAQQYAANRLLKLIRPEMAVRVQEHRRRGHRLVLVSASPALYLEIWARSMGFEAVLATELEFRDDCFSGRLASPNCWGPEKARRLQQWFGSNPPPVLYVYGDSRGDKEILALADHGWLRAHGRMPAIDAWRGPTPQARST</sequence>
<comment type="caution">
    <text evidence="1">The sequence shown here is derived from an EMBL/GenBank/DDBJ whole genome shotgun (WGS) entry which is preliminary data.</text>
</comment>
<dbReference type="NCBIfam" id="TIGR01488">
    <property type="entry name" value="HAD-SF-IB"/>
    <property type="match status" value="1"/>
</dbReference>
<gene>
    <name evidence="1" type="ORF">C9I57_14720</name>
</gene>
<protein>
    <submittedName>
        <fullName evidence="1">HAD-IB family hydrolase</fullName>
    </submittedName>
</protein>
<dbReference type="GO" id="GO:0016787">
    <property type="term" value="F:hydrolase activity"/>
    <property type="evidence" value="ECO:0007669"/>
    <property type="project" value="UniProtKB-KW"/>
</dbReference>
<organism evidence="1 2">
    <name type="scientific">Trinickia symbiotica</name>
    <dbReference type="NCBI Taxonomy" id="863227"/>
    <lineage>
        <taxon>Bacteria</taxon>
        <taxon>Pseudomonadati</taxon>
        <taxon>Pseudomonadota</taxon>
        <taxon>Betaproteobacteria</taxon>
        <taxon>Burkholderiales</taxon>
        <taxon>Burkholderiaceae</taxon>
        <taxon>Trinickia</taxon>
    </lineage>
</organism>
<dbReference type="InterPro" id="IPR036412">
    <property type="entry name" value="HAD-like_sf"/>
</dbReference>
<dbReference type="PANTHER" id="PTHR43344">
    <property type="entry name" value="PHOSPHOSERINE PHOSPHATASE"/>
    <property type="match status" value="1"/>
</dbReference>
<dbReference type="Proteomes" id="UP000240638">
    <property type="component" value="Unassembled WGS sequence"/>
</dbReference>
<dbReference type="NCBIfam" id="TIGR01490">
    <property type="entry name" value="HAD-SF-IB-hyp1"/>
    <property type="match status" value="1"/>
</dbReference>
<dbReference type="Gene3D" id="3.40.50.1000">
    <property type="entry name" value="HAD superfamily/HAD-like"/>
    <property type="match status" value="1"/>
</dbReference>
<dbReference type="AlphaFoldDB" id="A0A2T3XT55"/>
<dbReference type="EMBL" id="PYUC01000007">
    <property type="protein sequence ID" value="PTB19684.1"/>
    <property type="molecule type" value="Genomic_DNA"/>
</dbReference>
<evidence type="ECO:0000313" key="2">
    <source>
        <dbReference type="Proteomes" id="UP000240638"/>
    </source>
</evidence>
<name>A0A2T3XT55_9BURK</name>
<dbReference type="Pfam" id="PF12710">
    <property type="entry name" value="HAD"/>
    <property type="match status" value="1"/>
</dbReference>
<dbReference type="Gene3D" id="1.20.1440.100">
    <property type="entry name" value="SG protein - dephosphorylation function"/>
    <property type="match status" value="1"/>
</dbReference>
<reference evidence="1 2" key="1">
    <citation type="submission" date="2018-03" db="EMBL/GenBank/DDBJ databases">
        <title>Whole genome analyses suggest that Burkholderia sensu lato contains two further novel genera in the rhizoxinica-symbiotica group Mycetohabitans gen. nov., and Trinickia gen. nov.: implications for the evolution of diazotrophy and nodulation in the Burkholderiaceae.</title>
        <authorList>
            <person name="Estrada De Los Santos P."/>
            <person name="Palmer M."/>
            <person name="Chavez-Ramirez B."/>
            <person name="Steenkamp E.T."/>
            <person name="Hirsch A.M."/>
            <person name="Manyaka P."/>
            <person name="Maluk M."/>
            <person name="Lafos M."/>
            <person name="Crook M."/>
            <person name="Gross E."/>
            <person name="Simon M.F."/>
            <person name="Bueno Dos Reis Junior F."/>
            <person name="Poole P.S."/>
            <person name="Venter S.N."/>
            <person name="James E.K."/>
        </authorList>
    </citation>
    <scope>NUCLEOTIDE SEQUENCE [LARGE SCALE GENOMIC DNA]</scope>
    <source>
        <strain evidence="1 2">JPY-366</strain>
    </source>
</reference>
<keyword evidence="1" id="KW-0378">Hydrolase</keyword>
<dbReference type="InterPro" id="IPR050582">
    <property type="entry name" value="HAD-like_SerB"/>
</dbReference>
<accession>A0A2T3XT55</accession>